<feature type="transmembrane region" description="Helical" evidence="1">
    <location>
        <begin position="69"/>
        <end position="91"/>
    </location>
</feature>
<reference evidence="2" key="1">
    <citation type="submission" date="2022-11" db="EMBL/GenBank/DDBJ databases">
        <title>Description of Microcella daejonensis nov. sp, isolated from riverside soil.</title>
        <authorList>
            <person name="Molina K.M."/>
            <person name="Kim S.B."/>
        </authorList>
    </citation>
    <scope>NUCLEOTIDE SEQUENCE</scope>
    <source>
        <strain evidence="2">MMS21-STM12</strain>
    </source>
</reference>
<keyword evidence="3" id="KW-1185">Reference proteome</keyword>
<evidence type="ECO:0000313" key="2">
    <source>
        <dbReference type="EMBL" id="WAB82420.1"/>
    </source>
</evidence>
<feature type="transmembrane region" description="Helical" evidence="1">
    <location>
        <begin position="233"/>
        <end position="253"/>
    </location>
</feature>
<evidence type="ECO:0000256" key="1">
    <source>
        <dbReference type="SAM" id="Phobius"/>
    </source>
</evidence>
<keyword evidence="1" id="KW-0812">Transmembrane</keyword>
<feature type="transmembrane region" description="Helical" evidence="1">
    <location>
        <begin position="6"/>
        <end position="30"/>
    </location>
</feature>
<dbReference type="EMBL" id="CP113089">
    <property type="protein sequence ID" value="WAB82420.1"/>
    <property type="molecule type" value="Genomic_DNA"/>
</dbReference>
<protein>
    <submittedName>
        <fullName evidence="2">Uncharacterized protein</fullName>
    </submittedName>
</protein>
<keyword evidence="1" id="KW-1133">Transmembrane helix</keyword>
<evidence type="ECO:0000313" key="3">
    <source>
        <dbReference type="Proteomes" id="UP001164706"/>
    </source>
</evidence>
<dbReference type="KEGG" id="mdb:OVN18_05305"/>
<proteinExistence type="predicted"/>
<gene>
    <name evidence="2" type="ORF">OVN18_05305</name>
</gene>
<dbReference type="RefSeq" id="WP_267782449.1">
    <property type="nucleotide sequence ID" value="NZ_CP113089.1"/>
</dbReference>
<feature type="transmembrane region" description="Helical" evidence="1">
    <location>
        <begin position="265"/>
        <end position="286"/>
    </location>
</feature>
<dbReference type="AlphaFoldDB" id="A0A9E8MML3"/>
<accession>A0A9E8MML3</accession>
<organism evidence="2 3">
    <name type="scientific">Microcella daejeonensis</name>
    <dbReference type="NCBI Taxonomy" id="2994971"/>
    <lineage>
        <taxon>Bacteria</taxon>
        <taxon>Bacillati</taxon>
        <taxon>Actinomycetota</taxon>
        <taxon>Actinomycetes</taxon>
        <taxon>Micrococcales</taxon>
        <taxon>Microbacteriaceae</taxon>
        <taxon>Microcella</taxon>
    </lineage>
</organism>
<sequence>MSDYPYAVPIWPFAAIGMVSGFGFLVWMSIPAARARYARRIAREQGLELDDLGGRVVGPYYVRRLRLSALGFIVVCGTVLAIAALGLPLPFQGTEFWVAGAWAVIPLVTVGGGIGVMASGLRWPRTSSGTTALGRLTLPTRADVVAPWEERLQLAAVTVGVALPVIVLTAGLGDGRAEPIAALVLGALGVLATVGWRAASDRVLRRRPISGDLRSLAWSDALRSDAIRFGMPVPAALAASAYALSLGSIAAALESSGNRFGGVLLSFGVAVIAIGLAGVTIGQLATGASRRWHRLRPANPAGPALSEGGPA</sequence>
<feature type="transmembrane region" description="Helical" evidence="1">
    <location>
        <begin position="179"/>
        <end position="199"/>
    </location>
</feature>
<feature type="transmembrane region" description="Helical" evidence="1">
    <location>
        <begin position="154"/>
        <end position="173"/>
    </location>
</feature>
<dbReference type="Proteomes" id="UP001164706">
    <property type="component" value="Chromosome"/>
</dbReference>
<keyword evidence="1" id="KW-0472">Membrane</keyword>
<name>A0A9E8MML3_9MICO</name>
<feature type="transmembrane region" description="Helical" evidence="1">
    <location>
        <begin position="97"/>
        <end position="118"/>
    </location>
</feature>